<evidence type="ECO:0000313" key="3">
    <source>
        <dbReference type="EMBL" id="GEO83399.1"/>
    </source>
</evidence>
<gene>
    <name evidence="3" type="ORF">RNA01_03310</name>
</gene>
<reference evidence="3 4" key="1">
    <citation type="submission" date="2019-07" db="EMBL/GenBank/DDBJ databases">
        <title>Whole genome shotgun sequence of Rhizobium naphthalenivorans NBRC 107585.</title>
        <authorList>
            <person name="Hosoyama A."/>
            <person name="Uohara A."/>
            <person name="Ohji S."/>
            <person name="Ichikawa N."/>
        </authorList>
    </citation>
    <scope>NUCLEOTIDE SEQUENCE [LARGE SCALE GENOMIC DNA]</scope>
    <source>
        <strain evidence="3 4">NBRC 107585</strain>
    </source>
</reference>
<feature type="transmembrane region" description="Helical" evidence="2">
    <location>
        <begin position="7"/>
        <end position="24"/>
    </location>
</feature>
<dbReference type="RefSeq" id="WP_147178193.1">
    <property type="nucleotide sequence ID" value="NZ_BJZP01000001.1"/>
</dbReference>
<feature type="region of interest" description="Disordered" evidence="1">
    <location>
        <begin position="74"/>
        <end position="96"/>
    </location>
</feature>
<evidence type="ECO:0000256" key="2">
    <source>
        <dbReference type="SAM" id="Phobius"/>
    </source>
</evidence>
<protein>
    <submittedName>
        <fullName evidence="3">Uncharacterized protein</fullName>
    </submittedName>
</protein>
<keyword evidence="2" id="KW-1133">Transmembrane helix</keyword>
<evidence type="ECO:0000313" key="4">
    <source>
        <dbReference type="Proteomes" id="UP000321717"/>
    </source>
</evidence>
<dbReference type="Proteomes" id="UP000321717">
    <property type="component" value="Unassembled WGS sequence"/>
</dbReference>
<name>A0A512HD75_9HYPH</name>
<keyword evidence="2" id="KW-0472">Membrane</keyword>
<accession>A0A512HD75</accession>
<comment type="caution">
    <text evidence="3">The sequence shown here is derived from an EMBL/GenBank/DDBJ whole genome shotgun (WGS) entry which is preliminary data.</text>
</comment>
<keyword evidence="2" id="KW-0812">Transmembrane</keyword>
<organism evidence="3 4">
    <name type="scientific">Ciceribacter naphthalenivorans</name>
    <dbReference type="NCBI Taxonomy" id="1118451"/>
    <lineage>
        <taxon>Bacteria</taxon>
        <taxon>Pseudomonadati</taxon>
        <taxon>Pseudomonadota</taxon>
        <taxon>Alphaproteobacteria</taxon>
        <taxon>Hyphomicrobiales</taxon>
        <taxon>Rhizobiaceae</taxon>
        <taxon>Ciceribacter</taxon>
    </lineage>
</organism>
<keyword evidence="4" id="KW-1185">Reference proteome</keyword>
<dbReference type="AlphaFoldDB" id="A0A512HD75"/>
<evidence type="ECO:0000256" key="1">
    <source>
        <dbReference type="SAM" id="MobiDB-lite"/>
    </source>
</evidence>
<proteinExistence type="predicted"/>
<sequence length="96" mass="10572">MLKNWKYKVLPVIAATVALKYVIFPGNGEFVRFDAVLRSFIAPFVIAVVIATLAGLIYGTRAKLTRKQVQRVVSSGPGQQPFSSSRSLRLPSFTQS</sequence>
<feature type="transmembrane region" description="Helical" evidence="2">
    <location>
        <begin position="36"/>
        <end position="58"/>
    </location>
</feature>
<dbReference type="EMBL" id="BJZP01000001">
    <property type="protein sequence ID" value="GEO83399.1"/>
    <property type="molecule type" value="Genomic_DNA"/>
</dbReference>